<protein>
    <recommendedName>
        <fullName evidence="3">MAGE domain-containing protein</fullName>
    </recommendedName>
</protein>
<evidence type="ECO:0000313" key="4">
    <source>
        <dbReference type="EMBL" id="VTJ88506.1"/>
    </source>
</evidence>
<feature type="domain" description="MAGE" evidence="3">
    <location>
        <begin position="131"/>
        <end position="330"/>
    </location>
</feature>
<dbReference type="InterPro" id="IPR002190">
    <property type="entry name" value="MHD_dom"/>
</dbReference>
<keyword evidence="2" id="KW-0732">Signal</keyword>
<feature type="signal peptide" evidence="2">
    <location>
        <begin position="1"/>
        <end position="18"/>
    </location>
</feature>
<feature type="chain" id="PRO_5023062659" description="MAGE domain-containing protein" evidence="2">
    <location>
        <begin position="19"/>
        <end position="383"/>
    </location>
</feature>
<dbReference type="SMART" id="SM01373">
    <property type="entry name" value="MAGE"/>
    <property type="match status" value="1"/>
</dbReference>
<keyword evidence="5" id="KW-1185">Reference proteome</keyword>
<accession>A0A5E4D327</accession>
<feature type="compositionally biased region" description="Polar residues" evidence="1">
    <location>
        <begin position="61"/>
        <end position="81"/>
    </location>
</feature>
<feature type="region of interest" description="Disordered" evidence="1">
    <location>
        <begin position="50"/>
        <end position="130"/>
    </location>
</feature>
<evidence type="ECO:0000256" key="1">
    <source>
        <dbReference type="SAM" id="MobiDB-lite"/>
    </source>
</evidence>
<dbReference type="FunFam" id="1.10.10.1210:FF:000001">
    <property type="entry name" value="melanoma-associated antigen D1"/>
    <property type="match status" value="1"/>
</dbReference>
<dbReference type="PANTHER" id="PTHR11736">
    <property type="entry name" value="MELANOMA-ASSOCIATED ANTIGEN MAGE ANTIGEN"/>
    <property type="match status" value="1"/>
</dbReference>
<evidence type="ECO:0000259" key="3">
    <source>
        <dbReference type="PROSITE" id="PS50838"/>
    </source>
</evidence>
<evidence type="ECO:0000256" key="2">
    <source>
        <dbReference type="SAM" id="SignalP"/>
    </source>
</evidence>
<dbReference type="GO" id="GO:0000122">
    <property type="term" value="P:negative regulation of transcription by RNA polymerase II"/>
    <property type="evidence" value="ECO:0007669"/>
    <property type="project" value="TreeGrafter"/>
</dbReference>
<feature type="compositionally biased region" description="Polar residues" evidence="1">
    <location>
        <begin position="89"/>
        <end position="101"/>
    </location>
</feature>
<dbReference type="InterPro" id="IPR021072">
    <property type="entry name" value="MAGE_N"/>
</dbReference>
<dbReference type="Proteomes" id="UP000335636">
    <property type="component" value="Unassembled WGS sequence"/>
</dbReference>
<dbReference type="PANTHER" id="PTHR11736:SF53">
    <property type="entry name" value="MELANOMA-ASSOCIATED ANTIGEN B3"/>
    <property type="match status" value="1"/>
</dbReference>
<evidence type="ECO:0000313" key="5">
    <source>
        <dbReference type="Proteomes" id="UP000335636"/>
    </source>
</evidence>
<dbReference type="Pfam" id="PF12440">
    <property type="entry name" value="MAGE_N"/>
    <property type="match status" value="1"/>
</dbReference>
<dbReference type="EMBL" id="CABDUW010002987">
    <property type="protein sequence ID" value="VTJ88506.1"/>
    <property type="molecule type" value="Genomic_DNA"/>
</dbReference>
<sequence length="383" mass="43552">VLSSLLSCLYLYLLFLHGIIMPRSQKSKRCTQEEHHQVQGEIQDLRMNAQASETKEKIAPPSSSHLGVITSKNSASRSQSAPKVPEEPSCSTIPVSISPSRSPEGANCKIKKKQQSSQSPPSSMQPHKDSLTKTTSILVQFMMHMYKMKRPILKVDMLKIINKKHKNHFLEILRRASFSIEVVFGVDLKKVYSTKNAYVLVSKMNLPNNRIVSRGRGFPKTGLLMNLLGVIFMKGNCATEENIWEFLNKMRLYAGKRHFIFGEPKKLITQDLVKLQYLEYRQVPDSDPARYEFLWGPRAHAETSKMKVLEFWAKINHTEPSAFQSWYDEALRDEEERAQAIVTLSDSTTTASNCSRAMSHNSSHICKVETYSSVTKEGNHCLK</sequence>
<dbReference type="InterPro" id="IPR037445">
    <property type="entry name" value="MAGE"/>
</dbReference>
<dbReference type="PROSITE" id="PS50838">
    <property type="entry name" value="MAGE"/>
    <property type="match status" value="1"/>
</dbReference>
<reference evidence="4" key="1">
    <citation type="submission" date="2019-04" db="EMBL/GenBank/DDBJ databases">
        <authorList>
            <person name="Alioto T."/>
            <person name="Alioto T."/>
        </authorList>
    </citation>
    <scope>NUCLEOTIDE SEQUENCE [LARGE SCALE GENOMIC DNA]</scope>
</reference>
<dbReference type="SMART" id="SM01392">
    <property type="entry name" value="MAGE_N"/>
    <property type="match status" value="1"/>
</dbReference>
<dbReference type="GO" id="GO:0005634">
    <property type="term" value="C:nucleus"/>
    <property type="evidence" value="ECO:0007669"/>
    <property type="project" value="TreeGrafter"/>
</dbReference>
<comment type="caution">
    <text evidence="4">The sequence shown here is derived from an EMBL/GenBank/DDBJ whole genome shotgun (WGS) entry which is preliminary data.</text>
</comment>
<dbReference type="Pfam" id="PF01454">
    <property type="entry name" value="MAGE"/>
    <property type="match status" value="1"/>
</dbReference>
<name>A0A5E4D327_MARMO</name>
<feature type="compositionally biased region" description="Low complexity" evidence="1">
    <location>
        <begin position="115"/>
        <end position="125"/>
    </location>
</feature>
<dbReference type="Gene3D" id="1.10.10.1210">
    <property type="entry name" value="MAGE homology domain, winged helix WH2 motif"/>
    <property type="match status" value="1"/>
</dbReference>
<dbReference type="InterPro" id="IPR041899">
    <property type="entry name" value="MAGE_WH2"/>
</dbReference>
<dbReference type="Gene3D" id="1.10.10.1200">
    <property type="entry name" value="MAGE homology domain, winged helix WH1 motif"/>
    <property type="match status" value="1"/>
</dbReference>
<organism evidence="4 5">
    <name type="scientific">Marmota monax</name>
    <name type="common">Woodchuck</name>
    <dbReference type="NCBI Taxonomy" id="9995"/>
    <lineage>
        <taxon>Eukaryota</taxon>
        <taxon>Metazoa</taxon>
        <taxon>Chordata</taxon>
        <taxon>Craniata</taxon>
        <taxon>Vertebrata</taxon>
        <taxon>Euteleostomi</taxon>
        <taxon>Mammalia</taxon>
        <taxon>Eutheria</taxon>
        <taxon>Euarchontoglires</taxon>
        <taxon>Glires</taxon>
        <taxon>Rodentia</taxon>
        <taxon>Sciuromorpha</taxon>
        <taxon>Sciuridae</taxon>
        <taxon>Xerinae</taxon>
        <taxon>Marmotini</taxon>
        <taxon>Marmota</taxon>
    </lineage>
</organism>
<dbReference type="AlphaFoldDB" id="A0A5E4D327"/>
<dbReference type="InterPro" id="IPR041898">
    <property type="entry name" value="MAGE_WH1"/>
</dbReference>
<gene>
    <name evidence="4" type="ORF">MONAX_5E016282</name>
</gene>
<feature type="non-terminal residue" evidence="4">
    <location>
        <position position="1"/>
    </location>
</feature>
<proteinExistence type="predicted"/>